<keyword evidence="4 5" id="KW-0342">GTP-binding</keyword>
<dbReference type="InterPro" id="IPR003593">
    <property type="entry name" value="AAA+_ATPase"/>
</dbReference>
<dbReference type="GO" id="GO:0005737">
    <property type="term" value="C:cytoplasm"/>
    <property type="evidence" value="ECO:0007669"/>
    <property type="project" value="UniProtKB-SubCell"/>
</dbReference>
<dbReference type="PANTHER" id="PTHR21231">
    <property type="entry name" value="XPA-BINDING PROTEIN 1-RELATED"/>
    <property type="match status" value="1"/>
</dbReference>
<dbReference type="GO" id="GO:0005634">
    <property type="term" value="C:nucleus"/>
    <property type="evidence" value="ECO:0007669"/>
    <property type="project" value="UniProtKB-SubCell"/>
</dbReference>
<keyword evidence="3 5" id="KW-0378">Hydrolase</keyword>
<feature type="domain" description="AAA+ ATPase" evidence="7">
    <location>
        <begin position="29"/>
        <end position="188"/>
    </location>
</feature>
<sequence length="192" mass="21190">MSAPVSEADPRQGPVFATSPPTFGHDEERPACVLVIGMAGSGKSTLVKALNHHMLSTRRRPYLVNLDPAVNQTTFKASVDIRDVVDYHALMEKYKWGPNGAIMTCLNLLLTKYDQLETVLEARAEEVDTMIFDTPGQIEVFTWSASGELLTKQLAAVFPTTLLFVVDGIRCADPVTFVSNVLYALSILYRLQ</sequence>
<dbReference type="PANTHER" id="PTHR21231:SF8">
    <property type="entry name" value="GPN-LOOP GTPASE 1"/>
    <property type="match status" value="1"/>
</dbReference>
<accession>A0A9K3GPD8</accession>
<comment type="subunit">
    <text evidence="5">Binds to RNA polymerase II.</text>
</comment>
<evidence type="ECO:0000256" key="6">
    <source>
        <dbReference type="SAM" id="MobiDB-lite"/>
    </source>
</evidence>
<dbReference type="SMART" id="SM00382">
    <property type="entry name" value="AAA"/>
    <property type="match status" value="1"/>
</dbReference>
<dbReference type="EC" id="3.6.5.-" evidence="5"/>
<dbReference type="InterPro" id="IPR004130">
    <property type="entry name" value="Gpn"/>
</dbReference>
<dbReference type="InterPro" id="IPR027417">
    <property type="entry name" value="P-loop_NTPase"/>
</dbReference>
<keyword evidence="5" id="KW-0963">Cytoplasm</keyword>
<dbReference type="GO" id="GO:0005525">
    <property type="term" value="F:GTP binding"/>
    <property type="evidence" value="ECO:0007669"/>
    <property type="project" value="UniProtKB-KW"/>
</dbReference>
<comment type="subcellular location">
    <subcellularLocation>
        <location evidence="5">Cytoplasm</location>
    </subcellularLocation>
    <subcellularLocation>
        <location evidence="5">Nucleus</location>
    </subcellularLocation>
</comment>
<organism evidence="8 9">
    <name type="scientific">Kipferlia bialata</name>
    <dbReference type="NCBI Taxonomy" id="797122"/>
    <lineage>
        <taxon>Eukaryota</taxon>
        <taxon>Metamonada</taxon>
        <taxon>Carpediemonas-like organisms</taxon>
        <taxon>Kipferlia</taxon>
    </lineage>
</organism>
<feature type="region of interest" description="Disordered" evidence="6">
    <location>
        <begin position="1"/>
        <end position="22"/>
    </location>
</feature>
<dbReference type="OrthoDB" id="243313at2759"/>
<dbReference type="Pfam" id="PF03029">
    <property type="entry name" value="ATP_bind_1"/>
    <property type="match status" value="1"/>
</dbReference>
<dbReference type="AlphaFoldDB" id="A0A9K3GPD8"/>
<protein>
    <recommendedName>
        <fullName evidence="5">GPN-loop GTPase</fullName>
        <ecNumber evidence="5">3.6.5.-</ecNumber>
    </recommendedName>
</protein>
<proteinExistence type="inferred from homology"/>
<evidence type="ECO:0000313" key="8">
    <source>
        <dbReference type="EMBL" id="GIQ90313.1"/>
    </source>
</evidence>
<gene>
    <name evidence="8" type="ORF">KIPB_013060</name>
</gene>
<evidence type="ECO:0000256" key="3">
    <source>
        <dbReference type="ARBA" id="ARBA00022801"/>
    </source>
</evidence>
<dbReference type="Gene3D" id="3.40.50.300">
    <property type="entry name" value="P-loop containing nucleotide triphosphate hydrolases"/>
    <property type="match status" value="1"/>
</dbReference>
<name>A0A9K3GPD8_9EUKA</name>
<evidence type="ECO:0000313" key="9">
    <source>
        <dbReference type="Proteomes" id="UP000265618"/>
    </source>
</evidence>
<evidence type="ECO:0000256" key="5">
    <source>
        <dbReference type="RuleBase" id="RU365059"/>
    </source>
</evidence>
<evidence type="ECO:0000256" key="2">
    <source>
        <dbReference type="ARBA" id="ARBA00022741"/>
    </source>
</evidence>
<comment type="similarity">
    <text evidence="1 5">Belongs to the GPN-loop GTPase family.</text>
</comment>
<feature type="non-terminal residue" evidence="8">
    <location>
        <position position="1"/>
    </location>
</feature>
<evidence type="ECO:0000256" key="1">
    <source>
        <dbReference type="ARBA" id="ARBA00005290"/>
    </source>
</evidence>
<dbReference type="GO" id="GO:0003924">
    <property type="term" value="F:GTPase activity"/>
    <property type="evidence" value="ECO:0007669"/>
    <property type="project" value="TreeGrafter"/>
</dbReference>
<dbReference type="SUPFAM" id="SSF52540">
    <property type="entry name" value="P-loop containing nucleoside triphosphate hydrolases"/>
    <property type="match status" value="1"/>
</dbReference>
<dbReference type="Proteomes" id="UP000265618">
    <property type="component" value="Unassembled WGS sequence"/>
</dbReference>
<dbReference type="EMBL" id="BDIP01006030">
    <property type="protein sequence ID" value="GIQ90313.1"/>
    <property type="molecule type" value="Genomic_DNA"/>
</dbReference>
<evidence type="ECO:0000259" key="7">
    <source>
        <dbReference type="SMART" id="SM00382"/>
    </source>
</evidence>
<evidence type="ECO:0000256" key="4">
    <source>
        <dbReference type="ARBA" id="ARBA00023134"/>
    </source>
</evidence>
<comment type="caution">
    <text evidence="8">The sequence shown here is derived from an EMBL/GenBank/DDBJ whole genome shotgun (WGS) entry which is preliminary data.</text>
</comment>
<reference evidence="8 9" key="1">
    <citation type="journal article" date="2018" name="PLoS ONE">
        <title>The draft genome of Kipferlia bialata reveals reductive genome evolution in fornicate parasites.</title>
        <authorList>
            <person name="Tanifuji G."/>
            <person name="Takabayashi S."/>
            <person name="Kume K."/>
            <person name="Takagi M."/>
            <person name="Nakayama T."/>
            <person name="Kamikawa R."/>
            <person name="Inagaki Y."/>
            <person name="Hashimoto T."/>
        </authorList>
    </citation>
    <scope>NUCLEOTIDE SEQUENCE [LARGE SCALE GENOMIC DNA]</scope>
    <source>
        <strain evidence="8">NY0173</strain>
    </source>
</reference>
<keyword evidence="9" id="KW-1185">Reference proteome</keyword>
<keyword evidence="2 5" id="KW-0547">Nucleotide-binding</keyword>
<comment type="function">
    <text evidence="5">Small GTPase required for proper nuclear import of RNA polymerase II (RNAPII). May act at an RNAP assembly step prior to nuclear import.</text>
</comment>